<comment type="caution">
    <text evidence="3">The sequence shown here is derived from an EMBL/GenBank/DDBJ whole genome shotgun (WGS) entry which is preliminary data.</text>
</comment>
<sequence length="171" mass="16346">MHPTLPLLLSLPALALAQSSDACTSQVDRVCCNGTVRGDNMDWNRIVCCQGDTAGPQYLIGSMYEPTCTAGNPVLSATLASSQGISFTRTQSGNGTSQTTAGTVTSGASSASGAGTTPAGPGTSASSGSASTAGASATPSSTGASQGVAPTKGVGAATVAFAGGLLAAVAL</sequence>
<keyword evidence="3" id="KW-0808">Transferase</keyword>
<keyword evidence="3" id="KW-0418">Kinase</keyword>
<evidence type="ECO:0000313" key="3">
    <source>
        <dbReference type="EMBL" id="PSK33608.1"/>
    </source>
</evidence>
<dbReference type="GO" id="GO:0016301">
    <property type="term" value="F:kinase activity"/>
    <property type="evidence" value="ECO:0007669"/>
    <property type="project" value="UniProtKB-KW"/>
</dbReference>
<dbReference type="Proteomes" id="UP000243723">
    <property type="component" value="Unassembled WGS sequence"/>
</dbReference>
<keyword evidence="2" id="KW-0732">Signal</keyword>
<keyword evidence="4" id="KW-1185">Reference proteome</keyword>
<dbReference type="AlphaFoldDB" id="A0A2P7YCA5"/>
<feature type="signal peptide" evidence="2">
    <location>
        <begin position="1"/>
        <end position="17"/>
    </location>
</feature>
<organism evidence="3 4">
    <name type="scientific">Elsinoe australis</name>
    <dbReference type="NCBI Taxonomy" id="40998"/>
    <lineage>
        <taxon>Eukaryota</taxon>
        <taxon>Fungi</taxon>
        <taxon>Dikarya</taxon>
        <taxon>Ascomycota</taxon>
        <taxon>Pezizomycotina</taxon>
        <taxon>Dothideomycetes</taxon>
        <taxon>Dothideomycetidae</taxon>
        <taxon>Myriangiales</taxon>
        <taxon>Elsinoaceae</taxon>
        <taxon>Elsinoe</taxon>
    </lineage>
</organism>
<feature type="chain" id="PRO_5015154867" evidence="2">
    <location>
        <begin position="18"/>
        <end position="171"/>
    </location>
</feature>
<proteinExistence type="predicted"/>
<reference evidence="3 4" key="1">
    <citation type="submission" date="2017-05" db="EMBL/GenBank/DDBJ databases">
        <title>Draft genome sequence of Elsinoe australis.</title>
        <authorList>
            <person name="Cheng Q."/>
        </authorList>
    </citation>
    <scope>NUCLEOTIDE SEQUENCE [LARGE SCALE GENOMIC DNA]</scope>
    <source>
        <strain evidence="3 4">NL1</strain>
    </source>
</reference>
<feature type="region of interest" description="Disordered" evidence="1">
    <location>
        <begin position="88"/>
        <end position="149"/>
    </location>
</feature>
<name>A0A2P7YCA5_9PEZI</name>
<evidence type="ECO:0000256" key="2">
    <source>
        <dbReference type="SAM" id="SignalP"/>
    </source>
</evidence>
<feature type="compositionally biased region" description="Low complexity" evidence="1">
    <location>
        <begin position="95"/>
        <end position="149"/>
    </location>
</feature>
<protein>
    <submittedName>
        <fullName evidence="3">Peroxide stress-activated histidine kinase mak3</fullName>
    </submittedName>
</protein>
<gene>
    <name evidence="3" type="ORF">B9Z65_7495</name>
</gene>
<evidence type="ECO:0000313" key="4">
    <source>
        <dbReference type="Proteomes" id="UP000243723"/>
    </source>
</evidence>
<dbReference type="EMBL" id="NHZQ01000448">
    <property type="protein sequence ID" value="PSK33608.1"/>
    <property type="molecule type" value="Genomic_DNA"/>
</dbReference>
<accession>A0A2P7YCA5</accession>
<evidence type="ECO:0000256" key="1">
    <source>
        <dbReference type="SAM" id="MobiDB-lite"/>
    </source>
</evidence>